<evidence type="ECO:0000313" key="2">
    <source>
        <dbReference type="Proteomes" id="UP001057402"/>
    </source>
</evidence>
<name>A0ACB9RSG1_9MYRT</name>
<accession>A0ACB9RSG1</accession>
<dbReference type="Proteomes" id="UP001057402">
    <property type="component" value="Chromosome 3"/>
</dbReference>
<protein>
    <submittedName>
        <fullName evidence="1">Uncharacterized protein</fullName>
    </submittedName>
</protein>
<dbReference type="EMBL" id="CM042882">
    <property type="protein sequence ID" value="KAI4380358.1"/>
    <property type="molecule type" value="Genomic_DNA"/>
</dbReference>
<proteinExistence type="predicted"/>
<reference evidence="2" key="1">
    <citation type="journal article" date="2023" name="Front. Plant Sci.">
        <title>Chromosomal-level genome assembly of Melastoma candidum provides insights into trichome evolution.</title>
        <authorList>
            <person name="Zhong Y."/>
            <person name="Wu W."/>
            <person name="Sun C."/>
            <person name="Zou P."/>
            <person name="Liu Y."/>
            <person name="Dai S."/>
            <person name="Zhou R."/>
        </authorList>
    </citation>
    <scope>NUCLEOTIDE SEQUENCE [LARGE SCALE GENOMIC DNA]</scope>
</reference>
<keyword evidence="2" id="KW-1185">Reference proteome</keyword>
<comment type="caution">
    <text evidence="1">The sequence shown here is derived from an EMBL/GenBank/DDBJ whole genome shotgun (WGS) entry which is preliminary data.</text>
</comment>
<organism evidence="1 2">
    <name type="scientific">Melastoma candidum</name>
    <dbReference type="NCBI Taxonomy" id="119954"/>
    <lineage>
        <taxon>Eukaryota</taxon>
        <taxon>Viridiplantae</taxon>
        <taxon>Streptophyta</taxon>
        <taxon>Embryophyta</taxon>
        <taxon>Tracheophyta</taxon>
        <taxon>Spermatophyta</taxon>
        <taxon>Magnoliopsida</taxon>
        <taxon>eudicotyledons</taxon>
        <taxon>Gunneridae</taxon>
        <taxon>Pentapetalae</taxon>
        <taxon>rosids</taxon>
        <taxon>malvids</taxon>
        <taxon>Myrtales</taxon>
        <taxon>Melastomataceae</taxon>
        <taxon>Melastomatoideae</taxon>
        <taxon>Melastomateae</taxon>
        <taxon>Melastoma</taxon>
    </lineage>
</organism>
<gene>
    <name evidence="1" type="ORF">MLD38_006557</name>
</gene>
<evidence type="ECO:0000313" key="1">
    <source>
        <dbReference type="EMBL" id="KAI4380358.1"/>
    </source>
</evidence>
<sequence>MAKDLSLGVSAFAPPHRRRHLQSETYEALVRVLSLCGCGSWLVVVDKLTPDVPEPFDVKEEFELEDAVMDDDLRMTFEDDQTLLMTDVRMTKQVSMGVKNSSGIDASSTGIDIDKKLKRSCLSEQRKEKKRYKSRRREQRRTESLLRLKLPPMLPPKSKPVVVCRHFLKRKC</sequence>